<evidence type="ECO:0000256" key="9">
    <source>
        <dbReference type="ARBA" id="ARBA00023315"/>
    </source>
</evidence>
<comment type="catalytic activity">
    <reaction evidence="12">
        <text>glycine + acetyl-CoA = (2S)-2-amino-3-oxobutanoate + CoA</text>
        <dbReference type="Rhea" id="RHEA:20736"/>
        <dbReference type="ChEBI" id="CHEBI:57287"/>
        <dbReference type="ChEBI" id="CHEBI:57288"/>
        <dbReference type="ChEBI" id="CHEBI:57305"/>
        <dbReference type="ChEBI" id="CHEBI:78948"/>
        <dbReference type="EC" id="2.3.1.29"/>
    </reaction>
</comment>
<dbReference type="InterPro" id="IPR015421">
    <property type="entry name" value="PyrdxlP-dep_Trfase_major"/>
</dbReference>
<evidence type="ECO:0000313" key="17">
    <source>
        <dbReference type="Proteomes" id="UP000298340"/>
    </source>
</evidence>
<evidence type="ECO:0000256" key="10">
    <source>
        <dbReference type="ARBA" id="ARBA00047854"/>
    </source>
</evidence>
<dbReference type="RefSeq" id="WP_132037254.1">
    <property type="nucleotide sequence ID" value="NZ_QWDN01000008.1"/>
</dbReference>
<comment type="pathway">
    <text evidence="1">Cofactor biosynthesis; biotin biosynthesis.</text>
</comment>
<feature type="binding site" evidence="12">
    <location>
        <position position="368"/>
    </location>
    <ligand>
        <name>substrate</name>
    </ligand>
</feature>
<dbReference type="EMBL" id="QWDN01000008">
    <property type="protein sequence ID" value="TEB42610.1"/>
    <property type="molecule type" value="Genomic_DNA"/>
</dbReference>
<dbReference type="EC" id="2.3.1.29" evidence="12"/>
<comment type="pathway">
    <text evidence="12">Amino-acid degradation; L-threonine degradation via oxydo-reductase pathway; glycine from L-threonine: step 2/2.</text>
</comment>
<dbReference type="PANTHER" id="PTHR13693:SF103">
    <property type="entry name" value="AMINOTRANSFERASE CLASS I_CLASSII DOMAIN-CONTAINING PROTEIN"/>
    <property type="match status" value="1"/>
</dbReference>
<evidence type="ECO:0000256" key="3">
    <source>
        <dbReference type="ARBA" id="ARBA00004991"/>
    </source>
</evidence>
<name>A0A4Y7U864_9FLAO</name>
<evidence type="ECO:0000259" key="13">
    <source>
        <dbReference type="Pfam" id="PF00155"/>
    </source>
</evidence>
<evidence type="ECO:0000256" key="2">
    <source>
        <dbReference type="ARBA" id="ARBA00004760"/>
    </source>
</evidence>
<gene>
    <name evidence="12 15" type="primary">kbl</name>
    <name evidence="15" type="ORF">D0809_19840</name>
    <name evidence="14" type="ORF">EV142_10895</name>
</gene>
<dbReference type="EMBL" id="SLWA01000008">
    <property type="protein sequence ID" value="TCN53791.1"/>
    <property type="molecule type" value="Genomic_DNA"/>
</dbReference>
<comment type="cofactor">
    <cofactor evidence="12">
        <name>pyridoxal 5'-phosphate</name>
        <dbReference type="ChEBI" id="CHEBI:597326"/>
    </cofactor>
    <text evidence="12">Binds 1 pyridoxal phosphate per subunit.</text>
</comment>
<dbReference type="FunFam" id="3.90.1150.10:FF:000004">
    <property type="entry name" value="2-amino-3-ketobutyrate coenzyme A ligase"/>
    <property type="match status" value="1"/>
</dbReference>
<dbReference type="GO" id="GO:0030170">
    <property type="term" value="F:pyridoxal phosphate binding"/>
    <property type="evidence" value="ECO:0007669"/>
    <property type="project" value="UniProtKB-UniRule"/>
</dbReference>
<dbReference type="GO" id="GO:0019518">
    <property type="term" value="P:L-threonine catabolic process to glycine"/>
    <property type="evidence" value="ECO:0007669"/>
    <property type="project" value="UniProtKB-UniRule"/>
</dbReference>
<dbReference type="PANTHER" id="PTHR13693">
    <property type="entry name" value="CLASS II AMINOTRANSFERASE/8-AMINO-7-OXONONANOATE SYNTHASE"/>
    <property type="match status" value="1"/>
</dbReference>
<reference evidence="15 17" key="2">
    <citation type="journal article" date="2018" name="Syst. Appl. Microbiol.">
        <title>Flavobacterium circumlabens sp. nov. and Flavobacterium cupreum sp. nov., two psychrotrophic species isolated from Antarctic environmental samples.</title>
        <authorList>
            <person name="Kralova S."/>
            <person name="Busse H.J."/>
            <person name="Svec P."/>
            <person name="Maslanova I."/>
            <person name="Stankova E."/>
            <person name="Bartak M."/>
            <person name="Sedlacek I."/>
        </authorList>
    </citation>
    <scope>NUCLEOTIDE SEQUENCE [LARGE SCALE GENOMIC DNA]</scope>
    <source>
        <strain evidence="15 17">CCM 8828</strain>
    </source>
</reference>
<keyword evidence="14" id="KW-0436">Ligase</keyword>
<evidence type="ECO:0000313" key="14">
    <source>
        <dbReference type="EMBL" id="TCN53791.1"/>
    </source>
</evidence>
<dbReference type="UniPathway" id="UPA00046">
    <property type="reaction ID" value="UER00506"/>
</dbReference>
<dbReference type="OrthoDB" id="9807157at2"/>
<reference evidence="14 16" key="1">
    <citation type="journal article" date="2015" name="Stand. Genomic Sci.">
        <title>Genomic Encyclopedia of Bacterial and Archaeal Type Strains, Phase III: the genomes of soil and plant-associated and newly described type strains.</title>
        <authorList>
            <person name="Whitman W.B."/>
            <person name="Woyke T."/>
            <person name="Klenk H.P."/>
            <person name="Zhou Y."/>
            <person name="Lilburn T.G."/>
            <person name="Beck B.J."/>
            <person name="De Vos P."/>
            <person name="Vandamme P."/>
            <person name="Eisen J.A."/>
            <person name="Garrity G."/>
            <person name="Hugenholtz P."/>
            <person name="Kyrpides N.C."/>
        </authorList>
    </citation>
    <scope>NUCLEOTIDE SEQUENCE [LARGE SCALE GENOMIC DNA]</scope>
    <source>
        <strain evidence="14 16">P5626</strain>
    </source>
</reference>
<dbReference type="Proteomes" id="UP000298340">
    <property type="component" value="Unassembled WGS sequence"/>
</dbReference>
<dbReference type="GO" id="GO:0005737">
    <property type="term" value="C:cytoplasm"/>
    <property type="evidence" value="ECO:0007669"/>
    <property type="project" value="UniProtKB-ARBA"/>
</dbReference>
<keyword evidence="9 12" id="KW-0012">Acyltransferase</keyword>
<dbReference type="FunFam" id="3.40.640.10:FF:000006">
    <property type="entry name" value="5-aminolevulinate synthase, mitochondrial"/>
    <property type="match status" value="1"/>
</dbReference>
<keyword evidence="8" id="KW-0443">Lipid metabolism</keyword>
<feature type="binding site" evidence="12">
    <location>
        <begin position="274"/>
        <end position="275"/>
    </location>
    <ligand>
        <name>pyridoxal 5'-phosphate</name>
        <dbReference type="ChEBI" id="CHEBI:597326"/>
        <note>ligand shared between dimeric partners</note>
    </ligand>
</feature>
<evidence type="ECO:0000256" key="7">
    <source>
        <dbReference type="ARBA" id="ARBA00022919"/>
    </source>
</evidence>
<dbReference type="Gene3D" id="3.40.640.10">
    <property type="entry name" value="Type I PLP-dependent aspartate aminotransferase-like (Major domain)"/>
    <property type="match status" value="1"/>
</dbReference>
<comment type="pathway">
    <text evidence="3">Sphingolipid metabolism.</text>
</comment>
<dbReference type="SUPFAM" id="SSF53383">
    <property type="entry name" value="PLP-dependent transferases"/>
    <property type="match status" value="1"/>
</dbReference>
<evidence type="ECO:0000256" key="5">
    <source>
        <dbReference type="ARBA" id="ARBA00022679"/>
    </source>
</evidence>
<comment type="caution">
    <text evidence="15">The sequence shown here is derived from an EMBL/GenBank/DDBJ whole genome shotgun (WGS) entry which is preliminary data.</text>
</comment>
<dbReference type="InterPro" id="IPR050087">
    <property type="entry name" value="AON_synthase_class-II"/>
</dbReference>
<dbReference type="NCBIfam" id="TIGR01822">
    <property type="entry name" value="2am3keto_CoA"/>
    <property type="match status" value="1"/>
</dbReference>
<evidence type="ECO:0000256" key="4">
    <source>
        <dbReference type="ARBA" id="ARBA00010008"/>
    </source>
</evidence>
<dbReference type="NCBIfam" id="NF005394">
    <property type="entry name" value="PRK06939.1"/>
    <property type="match status" value="1"/>
</dbReference>
<evidence type="ECO:0000313" key="16">
    <source>
        <dbReference type="Proteomes" id="UP000295270"/>
    </source>
</evidence>
<dbReference type="GO" id="GO:0004758">
    <property type="term" value="F:serine C-palmitoyltransferase activity"/>
    <property type="evidence" value="ECO:0007669"/>
    <property type="project" value="UniProtKB-EC"/>
</dbReference>
<keyword evidence="7" id="KW-0746">Sphingolipid metabolism</keyword>
<organism evidence="15 17">
    <name type="scientific">Flavobacterium circumlabens</name>
    <dbReference type="NCBI Taxonomy" id="2133765"/>
    <lineage>
        <taxon>Bacteria</taxon>
        <taxon>Pseudomonadati</taxon>
        <taxon>Bacteroidota</taxon>
        <taxon>Flavobacteriia</taxon>
        <taxon>Flavobacteriales</taxon>
        <taxon>Flavobacteriaceae</taxon>
        <taxon>Flavobacterium</taxon>
    </lineage>
</organism>
<dbReference type="GO" id="GO:0008890">
    <property type="term" value="F:glycine C-acetyltransferase activity"/>
    <property type="evidence" value="ECO:0007669"/>
    <property type="project" value="UniProtKB-UniRule"/>
</dbReference>
<dbReference type="Gene3D" id="3.90.1150.10">
    <property type="entry name" value="Aspartate Aminotransferase, domain 1"/>
    <property type="match status" value="1"/>
</dbReference>
<comment type="subunit">
    <text evidence="12">Homodimer.</text>
</comment>
<feature type="binding site" description="in other chain" evidence="12">
    <location>
        <position position="185"/>
    </location>
    <ligand>
        <name>pyridoxal 5'-phosphate</name>
        <dbReference type="ChEBI" id="CHEBI:597326"/>
        <note>ligand shared between dimeric partners</note>
    </ligand>
</feature>
<comment type="caution">
    <text evidence="12">Lacks conserved residue(s) required for the propagation of feature annotation.</text>
</comment>
<dbReference type="GO" id="GO:0030148">
    <property type="term" value="P:sphingolipid biosynthetic process"/>
    <property type="evidence" value="ECO:0007669"/>
    <property type="project" value="UniProtKB-ARBA"/>
</dbReference>
<comment type="function">
    <text evidence="12">Catalyzes the cleavage of 2-amino-3-ketobutyrate to glycine and acetyl-CoA.</text>
</comment>
<dbReference type="CDD" id="cd06454">
    <property type="entry name" value="KBL_like"/>
    <property type="match status" value="1"/>
</dbReference>
<comment type="catalytic activity">
    <reaction evidence="10">
        <text>L-serine + hexadecanoyl-CoA + H(+) = 3-oxosphinganine + CO2 + CoA</text>
        <dbReference type="Rhea" id="RHEA:14761"/>
        <dbReference type="ChEBI" id="CHEBI:15378"/>
        <dbReference type="ChEBI" id="CHEBI:16526"/>
        <dbReference type="ChEBI" id="CHEBI:33384"/>
        <dbReference type="ChEBI" id="CHEBI:57287"/>
        <dbReference type="ChEBI" id="CHEBI:57379"/>
        <dbReference type="ChEBI" id="CHEBI:58299"/>
        <dbReference type="EC" id="2.3.1.50"/>
    </reaction>
    <physiologicalReaction direction="left-to-right" evidence="10">
        <dbReference type="Rhea" id="RHEA:14762"/>
    </physiologicalReaction>
</comment>
<dbReference type="AlphaFoldDB" id="A0A4Y7U864"/>
<comment type="similarity">
    <text evidence="4">Belongs to the class-II pyridoxal-phosphate-dependent aminotransferase family. BioF subfamily.</text>
</comment>
<reference evidence="14" key="3">
    <citation type="submission" date="2019-03" db="EMBL/GenBank/DDBJ databases">
        <authorList>
            <person name="Whitman W."/>
            <person name="Huntemann M."/>
            <person name="Clum A."/>
            <person name="Pillay M."/>
            <person name="Palaniappan K."/>
            <person name="Varghese N."/>
            <person name="Mikhailova N."/>
            <person name="Stamatis D."/>
            <person name="Reddy T."/>
            <person name="Daum C."/>
            <person name="Shapiro N."/>
            <person name="Ivanova N."/>
            <person name="Kyrpides N."/>
            <person name="Woyke T."/>
        </authorList>
    </citation>
    <scope>NUCLEOTIDE SEQUENCE</scope>
    <source>
        <strain evidence="14">P5626</strain>
    </source>
</reference>
<keyword evidence="16" id="KW-1185">Reference proteome</keyword>
<sequence>MYGKIKDHLQSELQTIEENGIFKKERIITSAQDAEITISTGEKVLNFCANNYLGLSSHPEVVQAAKDAMDTHGFGMSSVRFICGTQDIHKTLEKKIADFYGTEDTILYAAAFDANGGVFEPLLGENDAIISDSLNHASIIDGVRLCKAARYRYENSNMEDLEQQLIKATEAGVRFKLIVTDGVFSMDGVVAPLDKICDLADKYDALVMVDECHAAGFIGATGKGTLEAKGVMGRVDIITGTLGKALGGAMGGYTTAKKEIIELLRQRSRPYLFSNSLAPAIVGASIKVFELLEKDTSLRDKLEWNTNYFKEGMKNAGFDIIDGDSAIVPVMLYDAKLSQTMANELLKEGIYVIGFFFPVVPKEKARIRVQLSAAHTKEHLDKAISAFVSVGKMLKVI</sequence>
<keyword evidence="6 12" id="KW-0663">Pyridoxal phosphate</keyword>
<dbReference type="GO" id="GO:0016020">
    <property type="term" value="C:membrane"/>
    <property type="evidence" value="ECO:0007669"/>
    <property type="project" value="GOC"/>
</dbReference>
<protein>
    <recommendedName>
        <fullName evidence="12">2-amino-3-ketobutyrate coenzyme A ligase</fullName>
        <shortName evidence="12">AKB ligase</shortName>
        <ecNumber evidence="12">2.3.1.29</ecNumber>
    </recommendedName>
    <alternativeName>
        <fullName evidence="12">Glycine acetyltransferase</fullName>
    </alternativeName>
</protein>
<feature type="domain" description="Aminotransferase class I/classII large" evidence="13">
    <location>
        <begin position="43"/>
        <end position="386"/>
    </location>
</feature>
<dbReference type="HAMAP" id="MF_00985">
    <property type="entry name" value="2am3keto_CoA_ligase"/>
    <property type="match status" value="1"/>
</dbReference>
<evidence type="ECO:0000256" key="12">
    <source>
        <dbReference type="HAMAP-Rule" id="MF_00985"/>
    </source>
</evidence>
<feature type="binding site" description="in other chain" evidence="12">
    <location>
        <begin position="241"/>
        <end position="244"/>
    </location>
    <ligand>
        <name>pyridoxal 5'-phosphate</name>
        <dbReference type="ChEBI" id="CHEBI:597326"/>
        <note>ligand shared between dimeric partners</note>
    </ligand>
</feature>
<evidence type="ECO:0000313" key="15">
    <source>
        <dbReference type="EMBL" id="TEB42610.1"/>
    </source>
</evidence>
<comment type="pathway">
    <text evidence="2">Lipid metabolism; sphingolipid metabolism.</text>
</comment>
<dbReference type="InterPro" id="IPR011282">
    <property type="entry name" value="2am3keto_CoA_ligase"/>
</dbReference>
<feature type="modified residue" description="N6-(pyridoxal phosphate)lysine" evidence="12">
    <location>
        <position position="244"/>
    </location>
</feature>
<comment type="function">
    <text evidence="11">Involved in de novo bacterial ceramide synthesis. Catalyzes the condensation of L-serine with palmitoyl-CoA (hexadecanoyl-CoA) to produce 3-oxosphinganine. Also capable of using alanine as substrate leading to the formation of 1-deoxysphinganine (1-deoxySa). Contributes to the levels of endogenous sphingolipids in its host.</text>
</comment>
<feature type="binding site" evidence="12">
    <location>
        <position position="136"/>
    </location>
    <ligand>
        <name>substrate</name>
    </ligand>
</feature>
<dbReference type="Proteomes" id="UP000295270">
    <property type="component" value="Unassembled WGS sequence"/>
</dbReference>
<dbReference type="GO" id="GO:0016874">
    <property type="term" value="F:ligase activity"/>
    <property type="evidence" value="ECO:0007669"/>
    <property type="project" value="UniProtKB-KW"/>
</dbReference>
<evidence type="ECO:0000256" key="6">
    <source>
        <dbReference type="ARBA" id="ARBA00022898"/>
    </source>
</evidence>
<dbReference type="InterPro" id="IPR015424">
    <property type="entry name" value="PyrdxlP-dep_Trfase"/>
</dbReference>
<dbReference type="Pfam" id="PF00155">
    <property type="entry name" value="Aminotran_1_2"/>
    <property type="match status" value="1"/>
</dbReference>
<evidence type="ECO:0000256" key="1">
    <source>
        <dbReference type="ARBA" id="ARBA00004746"/>
    </source>
</evidence>
<proteinExistence type="inferred from homology"/>
<accession>A0A4Y7U864</accession>
<dbReference type="InterPro" id="IPR015422">
    <property type="entry name" value="PyrdxlP-dep_Trfase_small"/>
</dbReference>
<dbReference type="InterPro" id="IPR004839">
    <property type="entry name" value="Aminotransferase_I/II_large"/>
</dbReference>
<evidence type="ECO:0000256" key="8">
    <source>
        <dbReference type="ARBA" id="ARBA00023098"/>
    </source>
</evidence>
<keyword evidence="5 12" id="KW-0808">Transferase</keyword>
<evidence type="ECO:0000256" key="11">
    <source>
        <dbReference type="ARBA" id="ARBA00055827"/>
    </source>
</evidence>